<gene>
    <name evidence="2" type="ORF">Tci_020699</name>
</gene>
<keyword evidence="1 2" id="KW-0647">Proteasome</keyword>
<dbReference type="InterPro" id="IPR001353">
    <property type="entry name" value="Proteasome_sua/b"/>
</dbReference>
<dbReference type="SUPFAM" id="SSF56235">
    <property type="entry name" value="N-terminal nucleophile aminohydrolases (Ntn hydrolases)"/>
    <property type="match status" value="1"/>
</dbReference>
<dbReference type="PANTHER" id="PTHR11599">
    <property type="entry name" value="PROTEASOME SUBUNIT ALPHA/BETA"/>
    <property type="match status" value="1"/>
</dbReference>
<sequence>MIVEKDKLLDPTSVTHLFSVTKFLGLLATGTTADARTLVQQARNEAAEFRFKYGYEIPVDALARWIADKSQDYTQHAYMRPLGVVAMVLGIDDENGPNLFKCDPAGHLFGHKVMMIIG</sequence>
<evidence type="ECO:0000256" key="1">
    <source>
        <dbReference type="ARBA" id="ARBA00022942"/>
    </source>
</evidence>
<dbReference type="InterPro" id="IPR029055">
    <property type="entry name" value="Ntn_hydrolases_N"/>
</dbReference>
<dbReference type="GO" id="GO:0005839">
    <property type="term" value="C:proteasome core complex"/>
    <property type="evidence" value="ECO:0007669"/>
    <property type="project" value="InterPro"/>
</dbReference>
<evidence type="ECO:0000313" key="2">
    <source>
        <dbReference type="EMBL" id="GEU48721.1"/>
    </source>
</evidence>
<comment type="caution">
    <text evidence="2">The sequence shown here is derived from an EMBL/GenBank/DDBJ whole genome shotgun (WGS) entry which is preliminary data.</text>
</comment>
<dbReference type="GO" id="GO:0051603">
    <property type="term" value="P:proteolysis involved in protein catabolic process"/>
    <property type="evidence" value="ECO:0007669"/>
    <property type="project" value="InterPro"/>
</dbReference>
<organism evidence="2">
    <name type="scientific">Tanacetum cinerariifolium</name>
    <name type="common">Dalmatian daisy</name>
    <name type="synonym">Chrysanthemum cinerariifolium</name>
    <dbReference type="NCBI Taxonomy" id="118510"/>
    <lineage>
        <taxon>Eukaryota</taxon>
        <taxon>Viridiplantae</taxon>
        <taxon>Streptophyta</taxon>
        <taxon>Embryophyta</taxon>
        <taxon>Tracheophyta</taxon>
        <taxon>Spermatophyta</taxon>
        <taxon>Magnoliopsida</taxon>
        <taxon>eudicotyledons</taxon>
        <taxon>Gunneridae</taxon>
        <taxon>Pentapetalae</taxon>
        <taxon>asterids</taxon>
        <taxon>campanulids</taxon>
        <taxon>Asterales</taxon>
        <taxon>Asteraceae</taxon>
        <taxon>Asteroideae</taxon>
        <taxon>Anthemideae</taxon>
        <taxon>Anthemidinae</taxon>
        <taxon>Tanacetum</taxon>
    </lineage>
</organism>
<name>A0A6L2KGV8_TANCI</name>
<accession>A0A6L2KGV8</accession>
<reference evidence="2" key="1">
    <citation type="journal article" date="2019" name="Sci. Rep.">
        <title>Draft genome of Tanacetum cinerariifolium, the natural source of mosquito coil.</title>
        <authorList>
            <person name="Yamashiro T."/>
            <person name="Shiraishi A."/>
            <person name="Satake H."/>
            <person name="Nakayama K."/>
        </authorList>
    </citation>
    <scope>NUCLEOTIDE SEQUENCE</scope>
</reference>
<dbReference type="InterPro" id="IPR050115">
    <property type="entry name" value="Proteasome_alpha"/>
</dbReference>
<dbReference type="EMBL" id="BKCJ010002462">
    <property type="protein sequence ID" value="GEU48721.1"/>
    <property type="molecule type" value="Genomic_DNA"/>
</dbReference>
<proteinExistence type="predicted"/>
<dbReference type="Gene3D" id="3.60.20.10">
    <property type="entry name" value="Glutamine Phosphoribosylpyrophosphate, subunit 1, domain 1"/>
    <property type="match status" value="1"/>
</dbReference>
<dbReference type="AlphaFoldDB" id="A0A6L2KGV8"/>
<dbReference type="Pfam" id="PF00227">
    <property type="entry name" value="Proteasome"/>
    <property type="match status" value="1"/>
</dbReference>
<protein>
    <submittedName>
        <fullName evidence="2">Proteasome subunit alpha type-6</fullName>
    </submittedName>
</protein>